<gene>
    <name evidence="1" type="ORF">BpHYR1_040843</name>
</gene>
<reference evidence="1 2" key="1">
    <citation type="journal article" date="2018" name="Sci. Rep.">
        <title>Genomic signatures of local adaptation to the degree of environmental predictability in rotifers.</title>
        <authorList>
            <person name="Franch-Gras L."/>
            <person name="Hahn C."/>
            <person name="Garcia-Roger E.M."/>
            <person name="Carmona M.J."/>
            <person name="Serra M."/>
            <person name="Gomez A."/>
        </authorList>
    </citation>
    <scope>NUCLEOTIDE SEQUENCE [LARGE SCALE GENOMIC DNA]</scope>
    <source>
        <strain evidence="1">HYR1</strain>
    </source>
</reference>
<organism evidence="1 2">
    <name type="scientific">Brachionus plicatilis</name>
    <name type="common">Marine rotifer</name>
    <name type="synonym">Brachionus muelleri</name>
    <dbReference type="NCBI Taxonomy" id="10195"/>
    <lineage>
        <taxon>Eukaryota</taxon>
        <taxon>Metazoa</taxon>
        <taxon>Spiralia</taxon>
        <taxon>Gnathifera</taxon>
        <taxon>Rotifera</taxon>
        <taxon>Eurotatoria</taxon>
        <taxon>Monogononta</taxon>
        <taxon>Pseudotrocha</taxon>
        <taxon>Ploima</taxon>
        <taxon>Brachionidae</taxon>
        <taxon>Brachionus</taxon>
    </lineage>
</organism>
<name>A0A3M7PH01_BRAPC</name>
<dbReference type="EMBL" id="REGN01010795">
    <property type="protein sequence ID" value="RMZ98406.1"/>
    <property type="molecule type" value="Genomic_DNA"/>
</dbReference>
<accession>A0A3M7PH01</accession>
<evidence type="ECO:0000313" key="2">
    <source>
        <dbReference type="Proteomes" id="UP000276133"/>
    </source>
</evidence>
<dbReference type="Proteomes" id="UP000276133">
    <property type="component" value="Unassembled WGS sequence"/>
</dbReference>
<evidence type="ECO:0000313" key="1">
    <source>
        <dbReference type="EMBL" id="RMZ98406.1"/>
    </source>
</evidence>
<protein>
    <submittedName>
        <fullName evidence="1">Uncharacterized protein</fullName>
    </submittedName>
</protein>
<keyword evidence="2" id="KW-1185">Reference proteome</keyword>
<sequence>MIFFEKLHEKLYSLIDVVSSIKNFTKFFYLHNRKSNGKFHMNIFNQLNMRSANRPQICHSINKLNETKNLCYLLLLEGDFCLLKRFKQTDKYSAKTTMLLIKKGIRDIFFRKYKN</sequence>
<comment type="caution">
    <text evidence="1">The sequence shown here is derived from an EMBL/GenBank/DDBJ whole genome shotgun (WGS) entry which is preliminary data.</text>
</comment>
<proteinExistence type="predicted"/>
<dbReference type="AlphaFoldDB" id="A0A3M7PH01"/>